<dbReference type="PANTHER" id="PTHR10742:SF386">
    <property type="entry name" value="LYSINE-SPECIFIC HISTONE DEMETHYLASE 1A"/>
    <property type="match status" value="1"/>
</dbReference>
<feature type="region of interest" description="Disordered" evidence="3">
    <location>
        <begin position="575"/>
        <end position="642"/>
    </location>
</feature>
<feature type="compositionally biased region" description="Basic residues" evidence="3">
    <location>
        <begin position="1"/>
        <end position="12"/>
    </location>
</feature>
<keyword evidence="2" id="KW-0560">Oxidoreductase</keyword>
<proteinExistence type="inferred from homology"/>
<accession>A0A8S9YXM6</accession>
<evidence type="ECO:0000259" key="4">
    <source>
        <dbReference type="Pfam" id="PF01593"/>
    </source>
</evidence>
<feature type="compositionally biased region" description="Pro residues" evidence="3">
    <location>
        <begin position="953"/>
        <end position="962"/>
    </location>
</feature>
<feature type="compositionally biased region" description="Polar residues" evidence="3">
    <location>
        <begin position="36"/>
        <end position="59"/>
    </location>
</feature>
<dbReference type="AlphaFoldDB" id="A0A8S9YXM6"/>
<evidence type="ECO:0000313" key="6">
    <source>
        <dbReference type="Proteomes" id="UP000822476"/>
    </source>
</evidence>
<protein>
    <recommendedName>
        <fullName evidence="4">Amine oxidase domain-containing protein</fullName>
    </recommendedName>
</protein>
<dbReference type="Pfam" id="PF01593">
    <property type="entry name" value="Amino_oxidase"/>
    <property type="match status" value="2"/>
</dbReference>
<dbReference type="GO" id="GO:0006338">
    <property type="term" value="P:chromatin remodeling"/>
    <property type="evidence" value="ECO:0007669"/>
    <property type="project" value="TreeGrafter"/>
</dbReference>
<dbReference type="Proteomes" id="UP000822476">
    <property type="component" value="Unassembled WGS sequence"/>
</dbReference>
<dbReference type="Gene3D" id="3.50.50.60">
    <property type="entry name" value="FAD/NAD(P)-binding domain"/>
    <property type="match status" value="2"/>
</dbReference>
<dbReference type="InterPro" id="IPR002937">
    <property type="entry name" value="Amino_oxidase"/>
</dbReference>
<dbReference type="InterPro" id="IPR036188">
    <property type="entry name" value="FAD/NAD-bd_sf"/>
</dbReference>
<dbReference type="SUPFAM" id="SSF51905">
    <property type="entry name" value="FAD/NAD(P)-binding domain"/>
    <property type="match status" value="2"/>
</dbReference>
<dbReference type="Gene3D" id="3.90.660.10">
    <property type="match status" value="1"/>
</dbReference>
<dbReference type="GO" id="GO:0016491">
    <property type="term" value="F:oxidoreductase activity"/>
    <property type="evidence" value="ECO:0007669"/>
    <property type="project" value="UniProtKB-KW"/>
</dbReference>
<feature type="compositionally biased region" description="Acidic residues" evidence="3">
    <location>
        <begin position="98"/>
        <end position="125"/>
    </location>
</feature>
<dbReference type="EMBL" id="JTDE01002050">
    <property type="protein sequence ID" value="KAF7257940.1"/>
    <property type="molecule type" value="Genomic_DNA"/>
</dbReference>
<feature type="compositionally biased region" description="Basic and acidic residues" evidence="3">
    <location>
        <begin position="238"/>
        <end position="249"/>
    </location>
</feature>
<feature type="compositionally biased region" description="Polar residues" evidence="3">
    <location>
        <begin position="965"/>
        <end position="985"/>
    </location>
</feature>
<dbReference type="SUPFAM" id="SSF54373">
    <property type="entry name" value="FAD-linked reductases, C-terminal domain"/>
    <property type="match status" value="2"/>
</dbReference>
<dbReference type="PANTHER" id="PTHR10742">
    <property type="entry name" value="FLAVIN MONOAMINE OXIDASE"/>
    <property type="match status" value="1"/>
</dbReference>
<sequence>MARGRGSRRGRRSSNFFHGKPKGSSQNVSDDDSPSRTDGASETQARSVGAKQTVNTVDVTSEIHIELDDTREADEPDEDEELDEETPIPVGSRRLTEGDIDVDDADSGSAEDEQAEGGQEGESEDTLTPAEKSARICRLPSKELIADELSLFPFLETCSRSLRDAYICVRNFACMLWFEDPCFQVTPARLSAYVNHNLSAENVRLMIDAGLTAPLPVTGTPPPPQVFSVSSASSQSEDTGRARSHKDSNKTLSRQLSALSLPPGWSPWAGPVAKANLEKLCYYAVLFLERYGYINFGLFKIVAPPLTRTNLPLTSFTSDVNPNDAPLTPRRAAAAAERALAASTRRSNSSSSLTGMTAGPSPHIIVLGAGIAGLMAARQLTYFGAKVTILESRDRVGGRIWTYKRGDAYGELGAMVVTGLSANPVSVLAKQVPLTLMPINVECSLYDPRGRPISRETDEKIEEEFNRLLGTAAFLCHTKSMDSITTDTGEERPLSLGEAVELLIRYQEQHKIQLKITHRKLIMSILERKNELLNQIAIERQNIEDAYERWQTATARANACLVVTPRVAAVPFASSPDVNATCTGAGQPRDAKDHPKESAILHDPRPMPRTNSTGANDLKPQLELEGQNDPPTQDTSPSSLSPPVLPVYNVSLQFEVRRLLSELHEAWKKFEPLQTALSRVNRQLDILLQSPPKDIYLTESERRTLDWHLANLEFANATELHNLSLRHWDQDDMFELNGEHCIIREGYGTLTETLAAAITTSHIGPGPVHSTNTPNSKQRDISSYSLGAGHIELKSSVKRISYSDKGVRVEALNAAFSQEDLITHEGDAVICTLPLGVLKESITASEQVNARPTSAKVNQLDTQSLTKLPAPIFQPPLPDWKVGAIRRLGFGVLNKVVLIFEKCFWDKSQNLFGHLSSSRETRGELFLFWSITPDRPVLIALVAGSAALDLERTPPPLTPRASPPQRSSPGSRLTAPTTANKSTGAHLNGPSHGLQEPIVTRAMHILRGIFGSQDNAPINLTCGGPSQKKSVPNPIDAIVTRWYSDRDSRGSYSYVSVGATGLDYDLLGDSVLSASSISADPGSEVLRATGGVLTKSPVPRLFFAGEHTCRCYPATVHGALLTGLREAARVANTFFPGQTPVRQHSLNLNSCLSVPLTI</sequence>
<feature type="compositionally biased region" description="Low complexity" evidence="3">
    <location>
        <begin position="226"/>
        <end position="236"/>
    </location>
</feature>
<feature type="region of interest" description="Disordered" evidence="3">
    <location>
        <begin position="951"/>
        <end position="993"/>
    </location>
</feature>
<feature type="region of interest" description="Disordered" evidence="3">
    <location>
        <begin position="1"/>
        <end position="132"/>
    </location>
</feature>
<organism evidence="5 6">
    <name type="scientific">Paragonimus skrjabini miyazakii</name>
    <dbReference type="NCBI Taxonomy" id="59628"/>
    <lineage>
        <taxon>Eukaryota</taxon>
        <taxon>Metazoa</taxon>
        <taxon>Spiralia</taxon>
        <taxon>Lophotrochozoa</taxon>
        <taxon>Platyhelminthes</taxon>
        <taxon>Trematoda</taxon>
        <taxon>Digenea</taxon>
        <taxon>Plagiorchiida</taxon>
        <taxon>Troglotremata</taxon>
        <taxon>Troglotrematidae</taxon>
        <taxon>Paragonimus</taxon>
    </lineage>
</organism>
<feature type="domain" description="Amine oxidase" evidence="4">
    <location>
        <begin position="371"/>
        <end position="492"/>
    </location>
</feature>
<reference evidence="5" key="1">
    <citation type="submission" date="2019-07" db="EMBL/GenBank/DDBJ databases">
        <title>Annotation for the trematode Paragonimus miyazaki's.</title>
        <authorList>
            <person name="Choi Y.-J."/>
        </authorList>
    </citation>
    <scope>NUCLEOTIDE SEQUENCE</scope>
    <source>
        <strain evidence="5">Japan</strain>
    </source>
</reference>
<name>A0A8S9YXM6_9TREM</name>
<feature type="domain" description="Amine oxidase" evidence="4">
    <location>
        <begin position="700"/>
        <end position="1130"/>
    </location>
</feature>
<feature type="compositionally biased region" description="Acidic residues" evidence="3">
    <location>
        <begin position="71"/>
        <end position="86"/>
    </location>
</feature>
<feature type="compositionally biased region" description="Basic and acidic residues" evidence="3">
    <location>
        <begin position="589"/>
        <end position="606"/>
    </location>
</feature>
<dbReference type="OrthoDB" id="9982100at2759"/>
<evidence type="ECO:0000256" key="2">
    <source>
        <dbReference type="ARBA" id="ARBA00023002"/>
    </source>
</evidence>
<feature type="region of interest" description="Disordered" evidence="3">
    <location>
        <begin position="224"/>
        <end position="250"/>
    </location>
</feature>
<evidence type="ECO:0000313" key="5">
    <source>
        <dbReference type="EMBL" id="KAF7257940.1"/>
    </source>
</evidence>
<dbReference type="Gene3D" id="1.10.287.80">
    <property type="entry name" value="ATP synthase, gamma subunit, helix hairpin domain"/>
    <property type="match status" value="1"/>
</dbReference>
<dbReference type="GO" id="GO:0050660">
    <property type="term" value="F:flavin adenine dinucleotide binding"/>
    <property type="evidence" value="ECO:0007669"/>
    <property type="project" value="TreeGrafter"/>
</dbReference>
<keyword evidence="6" id="KW-1185">Reference proteome</keyword>
<dbReference type="GO" id="GO:0003682">
    <property type="term" value="F:chromatin binding"/>
    <property type="evidence" value="ECO:0007669"/>
    <property type="project" value="TreeGrafter"/>
</dbReference>
<gene>
    <name evidence="5" type="ORF">EG68_04191</name>
</gene>
<comment type="caution">
    <text evidence="5">The sequence shown here is derived from an EMBL/GenBank/DDBJ whole genome shotgun (WGS) entry which is preliminary data.</text>
</comment>
<comment type="similarity">
    <text evidence="1">Belongs to the flavin monoamine oxidase family.</text>
</comment>
<evidence type="ECO:0000256" key="3">
    <source>
        <dbReference type="SAM" id="MobiDB-lite"/>
    </source>
</evidence>
<evidence type="ECO:0000256" key="1">
    <source>
        <dbReference type="ARBA" id="ARBA00005995"/>
    </source>
</evidence>
<feature type="compositionally biased region" description="Basic and acidic residues" evidence="3">
    <location>
        <begin position="61"/>
        <end position="70"/>
    </location>
</feature>
<dbReference type="InterPro" id="IPR050281">
    <property type="entry name" value="Flavin_monoamine_oxidase"/>
</dbReference>